<dbReference type="EMBL" id="NMQW01000025">
    <property type="protein sequence ID" value="OXM84864.1"/>
    <property type="molecule type" value="Genomic_DNA"/>
</dbReference>
<name>A0A229UNG9_9BACL</name>
<dbReference type="InterPro" id="IPR018644">
    <property type="entry name" value="DUF2071"/>
</dbReference>
<dbReference type="PANTHER" id="PTHR39186:SF1">
    <property type="entry name" value="DUF2071 DOMAIN-CONTAINING PROTEIN"/>
    <property type="match status" value="1"/>
</dbReference>
<dbReference type="Gene3D" id="2.40.400.10">
    <property type="entry name" value="Acetoacetate decarboxylase-like"/>
    <property type="match status" value="1"/>
</dbReference>
<dbReference type="Proteomes" id="UP000215509">
    <property type="component" value="Unassembled WGS sequence"/>
</dbReference>
<dbReference type="Pfam" id="PF09844">
    <property type="entry name" value="DUF2071"/>
    <property type="match status" value="1"/>
</dbReference>
<organism evidence="1 2">
    <name type="scientific">Paenibacillus rigui</name>
    <dbReference type="NCBI Taxonomy" id="554312"/>
    <lineage>
        <taxon>Bacteria</taxon>
        <taxon>Bacillati</taxon>
        <taxon>Bacillota</taxon>
        <taxon>Bacilli</taxon>
        <taxon>Bacillales</taxon>
        <taxon>Paenibacillaceae</taxon>
        <taxon>Paenibacillus</taxon>
    </lineage>
</organism>
<dbReference type="OrthoDB" id="150993at2"/>
<dbReference type="AlphaFoldDB" id="A0A229UNG9"/>
<dbReference type="RefSeq" id="WP_094016312.1">
    <property type="nucleotide sequence ID" value="NZ_NMQW01000025.1"/>
</dbReference>
<protein>
    <recommendedName>
        <fullName evidence="3">DUF2071 domain-containing protein</fullName>
    </recommendedName>
</protein>
<dbReference type="SUPFAM" id="SSF160104">
    <property type="entry name" value="Acetoacetate decarboxylase-like"/>
    <property type="match status" value="1"/>
</dbReference>
<comment type="caution">
    <text evidence="1">The sequence shown here is derived from an EMBL/GenBank/DDBJ whole genome shotgun (WGS) entry which is preliminary data.</text>
</comment>
<dbReference type="PANTHER" id="PTHR39186">
    <property type="entry name" value="DUF2071 FAMILY PROTEIN"/>
    <property type="match status" value="1"/>
</dbReference>
<evidence type="ECO:0008006" key="3">
    <source>
        <dbReference type="Google" id="ProtNLM"/>
    </source>
</evidence>
<reference evidence="1 2" key="1">
    <citation type="submission" date="2017-07" db="EMBL/GenBank/DDBJ databases">
        <title>Genome sequencing and assembly of Paenibacillus rigui.</title>
        <authorList>
            <person name="Mayilraj S."/>
        </authorList>
    </citation>
    <scope>NUCLEOTIDE SEQUENCE [LARGE SCALE GENOMIC DNA]</scope>
    <source>
        <strain evidence="1 2">JCM 16352</strain>
    </source>
</reference>
<evidence type="ECO:0000313" key="1">
    <source>
        <dbReference type="EMBL" id="OXM84864.1"/>
    </source>
</evidence>
<sequence length="247" mass="28029">MHELLQNSSHRPWPLPKLPWIMKQTWHDLLFAHWPVPVGLLRPWVPDALPLDTFGGNAWIAVVPFGMTGIRARGLPPIPGTSRFPEINVRTYVTLQGKPGVYFFSLDAAHALAVWGARRFYRLPYYLAEMKLEKAGQEIRYLSRRADGTVQFEGRYRPVSPVFEAAHGSLERWLTERYCLYTLGSSGEPMRCDIHHPVWPLQLAEAELRSCTMLTGQGLPSIGGKAPLLHYASRLDVLIWPLVKAQP</sequence>
<gene>
    <name evidence="1" type="ORF">CF651_18330</name>
</gene>
<evidence type="ECO:0000313" key="2">
    <source>
        <dbReference type="Proteomes" id="UP000215509"/>
    </source>
</evidence>
<proteinExistence type="predicted"/>
<keyword evidence="2" id="KW-1185">Reference proteome</keyword>
<dbReference type="InterPro" id="IPR023375">
    <property type="entry name" value="ADC_dom_sf"/>
</dbReference>
<accession>A0A229UNG9</accession>